<evidence type="ECO:0000313" key="1">
    <source>
        <dbReference type="EMBL" id="KJA27428.1"/>
    </source>
</evidence>
<reference evidence="2" key="1">
    <citation type="submission" date="2014-04" db="EMBL/GenBank/DDBJ databases">
        <title>Evolutionary Origins and Diversification of the Mycorrhizal Mutualists.</title>
        <authorList>
            <consortium name="DOE Joint Genome Institute"/>
            <consortium name="Mycorrhizal Genomics Consortium"/>
            <person name="Kohler A."/>
            <person name="Kuo A."/>
            <person name="Nagy L.G."/>
            <person name="Floudas D."/>
            <person name="Copeland A."/>
            <person name="Barry K.W."/>
            <person name="Cichocki N."/>
            <person name="Veneault-Fourrey C."/>
            <person name="LaButti K."/>
            <person name="Lindquist E.A."/>
            <person name="Lipzen A."/>
            <person name="Lundell T."/>
            <person name="Morin E."/>
            <person name="Murat C."/>
            <person name="Riley R."/>
            <person name="Ohm R."/>
            <person name="Sun H."/>
            <person name="Tunlid A."/>
            <person name="Henrissat B."/>
            <person name="Grigoriev I.V."/>
            <person name="Hibbett D.S."/>
            <person name="Martin F."/>
        </authorList>
    </citation>
    <scope>NUCLEOTIDE SEQUENCE [LARGE SCALE GENOMIC DNA]</scope>
    <source>
        <strain evidence="2">FD-334 SS-4</strain>
    </source>
</reference>
<name>A0A0D2MTU1_HYPSF</name>
<dbReference type="Proteomes" id="UP000054270">
    <property type="component" value="Unassembled WGS sequence"/>
</dbReference>
<keyword evidence="2" id="KW-1185">Reference proteome</keyword>
<sequence>MSPAVGSAREVSGACILPDNPVADDNGADLQGGHGAIAIPRLLPRGIAASGVAALAEAVHLARCASHAPPRRNASRQHTVLPIFRSARPTAVSRTGERVVCDDNDAVCLLPPVQLARAENDVGMAPILATGDELGVCARWGRPAGYRHQLRVAGGVRKGAPQSKHDARIPAMATAKRLRERTNANAGRPQLGVERPFGRRQAMRRSHSCVAVEVNGWCAACERGPAQRRPRRSPAQWMPWGGNAGRPLEIPTNRTSFKPLFVVQALGGAAGRAAGSMALRWSGGRPPAGILVTPFDRPRWQAPETGYPPPLLIFSGTSTGNEGQGLCDVVSDPRCNRGIAHALTTALNAASLPTIPTRPARYLPPTPFAGSPSPLGASLLKALDSDEQPTGRGYGIRPL</sequence>
<evidence type="ECO:0000313" key="2">
    <source>
        <dbReference type="Proteomes" id="UP000054270"/>
    </source>
</evidence>
<gene>
    <name evidence="1" type="ORF">HYPSUDRAFT_198194</name>
</gene>
<accession>A0A0D2MTU1</accession>
<proteinExistence type="predicted"/>
<organism evidence="1 2">
    <name type="scientific">Hypholoma sublateritium (strain FD-334 SS-4)</name>
    <dbReference type="NCBI Taxonomy" id="945553"/>
    <lineage>
        <taxon>Eukaryota</taxon>
        <taxon>Fungi</taxon>
        <taxon>Dikarya</taxon>
        <taxon>Basidiomycota</taxon>
        <taxon>Agaricomycotina</taxon>
        <taxon>Agaricomycetes</taxon>
        <taxon>Agaricomycetidae</taxon>
        <taxon>Agaricales</taxon>
        <taxon>Agaricineae</taxon>
        <taxon>Strophariaceae</taxon>
        <taxon>Hypholoma</taxon>
    </lineage>
</organism>
<dbReference type="AlphaFoldDB" id="A0A0D2MTU1"/>
<dbReference type="EMBL" id="KN817524">
    <property type="protein sequence ID" value="KJA27428.1"/>
    <property type="molecule type" value="Genomic_DNA"/>
</dbReference>
<protein>
    <submittedName>
        <fullName evidence="1">Uncharacterized protein</fullName>
    </submittedName>
</protein>